<dbReference type="EMBL" id="JSAM01000134">
    <property type="protein sequence ID" value="KIA76078.1"/>
    <property type="molecule type" value="Genomic_DNA"/>
</dbReference>
<dbReference type="Proteomes" id="UP000031307">
    <property type="component" value="Unassembled WGS sequence"/>
</dbReference>
<protein>
    <submittedName>
        <fullName evidence="2">Uncharacterized protein</fullName>
    </submittedName>
</protein>
<name>A0A0C1E7H5_9BACT</name>
<sequence>MRTFAIFYEEFFFKRRFLSVIILKTFTDLQTFYCLLILRFLIT</sequence>
<evidence type="ECO:0000313" key="3">
    <source>
        <dbReference type="Proteomes" id="UP000031307"/>
    </source>
</evidence>
<feature type="transmembrane region" description="Helical" evidence="1">
    <location>
        <begin position="21"/>
        <end position="42"/>
    </location>
</feature>
<dbReference type="AlphaFoldDB" id="A0A0C1E7H5"/>
<evidence type="ECO:0000256" key="1">
    <source>
        <dbReference type="SAM" id="Phobius"/>
    </source>
</evidence>
<accession>A0A0C1E7H5</accession>
<organism evidence="2 3">
    <name type="scientific">Parachlamydia acanthamoebae</name>
    <dbReference type="NCBI Taxonomy" id="83552"/>
    <lineage>
        <taxon>Bacteria</taxon>
        <taxon>Pseudomonadati</taxon>
        <taxon>Chlamydiota</taxon>
        <taxon>Chlamydiia</taxon>
        <taxon>Parachlamydiales</taxon>
        <taxon>Parachlamydiaceae</taxon>
        <taxon>Parachlamydia</taxon>
    </lineage>
</organism>
<proteinExistence type="predicted"/>
<gene>
    <name evidence="2" type="ORF">DB43_BC00010</name>
</gene>
<keyword evidence="1" id="KW-0472">Membrane</keyword>
<evidence type="ECO:0000313" key="2">
    <source>
        <dbReference type="EMBL" id="KIA76078.1"/>
    </source>
</evidence>
<reference evidence="2 3" key="1">
    <citation type="journal article" date="2014" name="Mol. Biol. Evol.">
        <title>Massive expansion of Ubiquitination-related gene families within the Chlamydiae.</title>
        <authorList>
            <person name="Domman D."/>
            <person name="Collingro A."/>
            <person name="Lagkouvardos I."/>
            <person name="Gehre L."/>
            <person name="Weinmaier T."/>
            <person name="Rattei T."/>
            <person name="Subtil A."/>
            <person name="Horn M."/>
        </authorList>
    </citation>
    <scope>NUCLEOTIDE SEQUENCE [LARGE SCALE GENOMIC DNA]</scope>
    <source>
        <strain evidence="2 3">OEW1</strain>
    </source>
</reference>
<comment type="caution">
    <text evidence="2">The sequence shown here is derived from an EMBL/GenBank/DDBJ whole genome shotgun (WGS) entry which is preliminary data.</text>
</comment>
<keyword evidence="1" id="KW-0812">Transmembrane</keyword>
<keyword evidence="1" id="KW-1133">Transmembrane helix</keyword>